<name>A0ABT9XGS3_9BACL</name>
<evidence type="ECO:0000313" key="2">
    <source>
        <dbReference type="Proteomes" id="UP001232973"/>
    </source>
</evidence>
<proteinExistence type="predicted"/>
<protein>
    <submittedName>
        <fullName evidence="1">Uncharacterized protein</fullName>
    </submittedName>
</protein>
<accession>A0ABT9XGS3</accession>
<evidence type="ECO:0000313" key="1">
    <source>
        <dbReference type="EMBL" id="MDQ0189503.1"/>
    </source>
</evidence>
<gene>
    <name evidence="1" type="ORF">J2S03_001335</name>
</gene>
<comment type="caution">
    <text evidence="1">The sequence shown here is derived from an EMBL/GenBank/DDBJ whole genome shotgun (WGS) entry which is preliminary data.</text>
</comment>
<dbReference type="Proteomes" id="UP001232973">
    <property type="component" value="Unassembled WGS sequence"/>
</dbReference>
<dbReference type="EMBL" id="JAUSTP010000008">
    <property type="protein sequence ID" value="MDQ0189503.1"/>
    <property type="molecule type" value="Genomic_DNA"/>
</dbReference>
<keyword evidence="2" id="KW-1185">Reference proteome</keyword>
<organism evidence="1 2">
    <name type="scientific">Alicyclobacillus cycloheptanicus</name>
    <dbReference type="NCBI Taxonomy" id="1457"/>
    <lineage>
        <taxon>Bacteria</taxon>
        <taxon>Bacillati</taxon>
        <taxon>Bacillota</taxon>
        <taxon>Bacilli</taxon>
        <taxon>Bacillales</taxon>
        <taxon>Alicyclobacillaceae</taxon>
        <taxon>Alicyclobacillus</taxon>
    </lineage>
</organism>
<sequence>MHCPNAPATFIHLLNLLWPFPFSFVKQGMRVRQHGCKQVLPSPVNRIFKNEYRDAHVVLDFKVGK</sequence>
<reference evidence="1 2" key="1">
    <citation type="submission" date="2023-07" db="EMBL/GenBank/DDBJ databases">
        <title>Genomic Encyclopedia of Type Strains, Phase IV (KMG-IV): sequencing the most valuable type-strain genomes for metagenomic binning, comparative biology and taxonomic classification.</title>
        <authorList>
            <person name="Goeker M."/>
        </authorList>
    </citation>
    <scope>NUCLEOTIDE SEQUENCE [LARGE SCALE GENOMIC DNA]</scope>
    <source>
        <strain evidence="1 2">DSM 4006</strain>
    </source>
</reference>